<dbReference type="OrthoDB" id="5571888at2759"/>
<dbReference type="EMBL" id="JAGPNK010000021">
    <property type="protein sequence ID" value="KAH7304739.1"/>
    <property type="molecule type" value="Genomic_DNA"/>
</dbReference>
<dbReference type="Pfam" id="PF26639">
    <property type="entry name" value="Het-6_barrel"/>
    <property type="match status" value="1"/>
</dbReference>
<comment type="caution">
    <text evidence="2">The sequence shown here is derived from an EMBL/GenBank/DDBJ whole genome shotgun (WGS) entry which is preliminary data.</text>
</comment>
<evidence type="ECO:0000259" key="1">
    <source>
        <dbReference type="Pfam" id="PF06985"/>
    </source>
</evidence>
<dbReference type="PANTHER" id="PTHR24148">
    <property type="entry name" value="ANKYRIN REPEAT DOMAIN-CONTAINING PROTEIN 39 HOMOLOG-RELATED"/>
    <property type="match status" value="1"/>
</dbReference>
<dbReference type="Proteomes" id="UP000813444">
    <property type="component" value="Unassembled WGS sequence"/>
</dbReference>
<protein>
    <submittedName>
        <fullName evidence="2">Heterokaryon incompatibility protein-domain-containing protein</fullName>
    </submittedName>
</protein>
<evidence type="ECO:0000313" key="3">
    <source>
        <dbReference type="Proteomes" id="UP000813444"/>
    </source>
</evidence>
<feature type="domain" description="Heterokaryon incompatibility" evidence="1">
    <location>
        <begin position="46"/>
        <end position="203"/>
    </location>
</feature>
<dbReference type="InterPro" id="IPR010730">
    <property type="entry name" value="HET"/>
</dbReference>
<proteinExistence type="predicted"/>
<dbReference type="AlphaFoldDB" id="A0A8K0SF60"/>
<reference evidence="2" key="1">
    <citation type="journal article" date="2021" name="Nat. Commun.">
        <title>Genetic determinants of endophytism in the Arabidopsis root mycobiome.</title>
        <authorList>
            <person name="Mesny F."/>
            <person name="Miyauchi S."/>
            <person name="Thiergart T."/>
            <person name="Pickel B."/>
            <person name="Atanasova L."/>
            <person name="Karlsson M."/>
            <person name="Huettel B."/>
            <person name="Barry K.W."/>
            <person name="Haridas S."/>
            <person name="Chen C."/>
            <person name="Bauer D."/>
            <person name="Andreopoulos W."/>
            <person name="Pangilinan J."/>
            <person name="LaButti K."/>
            <person name="Riley R."/>
            <person name="Lipzen A."/>
            <person name="Clum A."/>
            <person name="Drula E."/>
            <person name="Henrissat B."/>
            <person name="Kohler A."/>
            <person name="Grigoriev I.V."/>
            <person name="Martin F.M."/>
            <person name="Hacquard S."/>
        </authorList>
    </citation>
    <scope>NUCLEOTIDE SEQUENCE</scope>
    <source>
        <strain evidence="2">MPI-CAGE-CH-0235</strain>
    </source>
</reference>
<dbReference type="Pfam" id="PF06985">
    <property type="entry name" value="HET"/>
    <property type="match status" value="1"/>
</dbReference>
<dbReference type="InterPro" id="IPR052895">
    <property type="entry name" value="HetReg/Transcr_Mod"/>
</dbReference>
<keyword evidence="3" id="KW-1185">Reference proteome</keyword>
<sequence>MIRRQYQYRPLEGSGTTRLLTLLPGQPDDPLVGTLNSVPIDSAPSYEALSYVWAEPGPPGSSLEILIHNGDNGQGVLTLQGGSIFAALRQLRLPNRPRQIWADQCCINQDDLAEKSRQVQDMHLIFRKAAHILVWLGSDTKKEAASAFSLVYRLHEVLNCQPGGSPRSDSGAAELALLIQENHMALAALTHRRWFRRGWIVQEIGAGTRATVHWGDATVDWDMLADVCERLKSHHHLRSALGMRTSDISFLHRRFVEPNENTHHANRFNFIYELQRARHLNFSDDRDRVFAFLGHFSIRSLHPLACGPVSVTVDYTKTVKQSYIDLSVRMLRQNPSAACILLAAVQHSSSSLPSCQLLTRVGLKAWMRDENRLPSWVPDWRRSEGIILAEPICPHRAHGESSAKLEILGNDNVVLQIHGVEIDTIKACSQRLTSDDFYTKKTPIRLKTKAQRLWHELCKKERFNLDDKYRNGQTAFFALMQTLSNGCVQAAGHKSVPYHEVPENVWLQKAARYIVDTHEAPDDITEDIWRAAKGAEAENEDDNWCRWATSASDGRTFSITQGGYYVLGPAALEAGDVVCVLFGCKVPFCLRPVGKGYLLVGECYVHGLMNGEAMDMLAQDKLSENVFEII</sequence>
<accession>A0A8K0SF60</accession>
<evidence type="ECO:0000313" key="2">
    <source>
        <dbReference type="EMBL" id="KAH7304739.1"/>
    </source>
</evidence>
<name>A0A8K0SF60_9HYPO</name>
<dbReference type="PANTHER" id="PTHR24148:SF64">
    <property type="entry name" value="HETEROKARYON INCOMPATIBILITY DOMAIN-CONTAINING PROTEIN"/>
    <property type="match status" value="1"/>
</dbReference>
<organism evidence="2 3">
    <name type="scientific">Stachybotrys elegans</name>
    <dbReference type="NCBI Taxonomy" id="80388"/>
    <lineage>
        <taxon>Eukaryota</taxon>
        <taxon>Fungi</taxon>
        <taxon>Dikarya</taxon>
        <taxon>Ascomycota</taxon>
        <taxon>Pezizomycotina</taxon>
        <taxon>Sordariomycetes</taxon>
        <taxon>Hypocreomycetidae</taxon>
        <taxon>Hypocreales</taxon>
        <taxon>Stachybotryaceae</taxon>
        <taxon>Stachybotrys</taxon>
    </lineage>
</organism>
<gene>
    <name evidence="2" type="ORF">B0I35DRAFT_362942</name>
</gene>